<accession>F9S1W9</accession>
<gene>
    <name evidence="1" type="ORF">VII00023_08069</name>
</gene>
<name>F9S1W9_9VIBR</name>
<dbReference type="EMBL" id="AFWF01000119">
    <property type="protein sequence ID" value="EGU40874.1"/>
    <property type="molecule type" value="Genomic_DNA"/>
</dbReference>
<keyword evidence="2" id="KW-1185">Reference proteome</keyword>
<protein>
    <submittedName>
        <fullName evidence="1">Uncharacterized protein</fullName>
    </submittedName>
</protein>
<sequence>MQVANVNQQIFDTTAPVKSNSPSSLSAVTNKLFTALAGKMNVLSTPSKESKEHEKALKKAIEYGSNPRAFINIHLLDKEYNLLKYNFKESYLQWVVNQSSCSIDSYGENLQKNAMSFSEHLCWSNEVYKQLNKVDKQTDLSTLKLSLEQRILGHFGKANVNNITKLSST</sequence>
<proteinExistence type="predicted"/>
<comment type="caution">
    <text evidence="1">The sequence shown here is derived from an EMBL/GenBank/DDBJ whole genome shotgun (WGS) entry which is preliminary data.</text>
</comment>
<organism evidence="1 2">
    <name type="scientific">Vibrio ichthyoenteri ATCC 700023</name>
    <dbReference type="NCBI Taxonomy" id="870968"/>
    <lineage>
        <taxon>Bacteria</taxon>
        <taxon>Pseudomonadati</taxon>
        <taxon>Pseudomonadota</taxon>
        <taxon>Gammaproteobacteria</taxon>
        <taxon>Vibrionales</taxon>
        <taxon>Vibrionaceae</taxon>
        <taxon>Vibrio</taxon>
    </lineage>
</organism>
<dbReference type="RefSeq" id="WP_006712085.1">
    <property type="nucleotide sequence ID" value="NZ_AFWF01000119.1"/>
</dbReference>
<evidence type="ECO:0000313" key="1">
    <source>
        <dbReference type="EMBL" id="EGU40874.1"/>
    </source>
</evidence>
<reference evidence="1 2" key="1">
    <citation type="journal article" date="2012" name="Int. J. Syst. Evol. Microbiol.">
        <title>Vibrio caribbeanicus sp. nov., isolated from the marine sponge Scleritoderma cyanea.</title>
        <authorList>
            <person name="Hoffmann M."/>
            <person name="Monday S.R."/>
            <person name="Allard M.W."/>
            <person name="Strain E.A."/>
            <person name="Whittaker P."/>
            <person name="Naum M."/>
            <person name="McCarthy P.J."/>
            <person name="Lopez J.V."/>
            <person name="Fischer M."/>
            <person name="Brown E.W."/>
        </authorList>
    </citation>
    <scope>NUCLEOTIDE SEQUENCE [LARGE SCALE GENOMIC DNA]</scope>
    <source>
        <strain evidence="1 2">ATCC 700023</strain>
    </source>
</reference>
<dbReference type="Proteomes" id="UP000004605">
    <property type="component" value="Unassembled WGS sequence"/>
</dbReference>
<evidence type="ECO:0000313" key="2">
    <source>
        <dbReference type="Proteomes" id="UP000004605"/>
    </source>
</evidence>
<dbReference type="AlphaFoldDB" id="F9S1W9"/>